<name>A0A4Q7NC96_9BURK</name>
<dbReference type="Proteomes" id="UP000292445">
    <property type="component" value="Unassembled WGS sequence"/>
</dbReference>
<evidence type="ECO:0000313" key="2">
    <source>
        <dbReference type="Proteomes" id="UP000292445"/>
    </source>
</evidence>
<accession>A0A4Q7NC96</accession>
<sequence>MQERRLTVEDIMWSWARWCWQGETPGNMLRYYAEEIDTRGIVEEHAQGVEVLHKALPHPERMIIIAEYPQRNVRFWDMDTGQRRVAARRWISAVTGATLTDQQYQIYLGMFLDSVKRRFHL</sequence>
<dbReference type="EMBL" id="SGXC01000002">
    <property type="protein sequence ID" value="RZS80642.1"/>
    <property type="molecule type" value="Genomic_DNA"/>
</dbReference>
<gene>
    <name evidence="1" type="ORF">EV675_3254</name>
</gene>
<protein>
    <submittedName>
        <fullName evidence="1">Uncharacterized protein</fullName>
    </submittedName>
</protein>
<dbReference type="AlphaFoldDB" id="A0A4Q7NC96"/>
<evidence type="ECO:0000313" key="1">
    <source>
        <dbReference type="EMBL" id="RZS80642.1"/>
    </source>
</evidence>
<organism evidence="1 2">
    <name type="scientific">Pigmentiphaga kullae</name>
    <dbReference type="NCBI Taxonomy" id="151784"/>
    <lineage>
        <taxon>Bacteria</taxon>
        <taxon>Pseudomonadati</taxon>
        <taxon>Pseudomonadota</taxon>
        <taxon>Betaproteobacteria</taxon>
        <taxon>Burkholderiales</taxon>
        <taxon>Alcaligenaceae</taxon>
        <taxon>Pigmentiphaga</taxon>
    </lineage>
</organism>
<keyword evidence="2" id="KW-1185">Reference proteome</keyword>
<dbReference type="RefSeq" id="WP_130358282.1">
    <property type="nucleotide sequence ID" value="NZ_SGXC01000002.1"/>
</dbReference>
<reference evidence="1 2" key="1">
    <citation type="submission" date="2019-02" db="EMBL/GenBank/DDBJ databases">
        <title>Genomic Encyclopedia of Type Strains, Phase IV (KMG-IV): sequencing the most valuable type-strain genomes for metagenomic binning, comparative biology and taxonomic classification.</title>
        <authorList>
            <person name="Goeker M."/>
        </authorList>
    </citation>
    <scope>NUCLEOTIDE SEQUENCE [LARGE SCALE GENOMIC DNA]</scope>
    <source>
        <strain evidence="1 2">K24</strain>
    </source>
</reference>
<comment type="caution">
    <text evidence="1">The sequence shown here is derived from an EMBL/GenBank/DDBJ whole genome shotgun (WGS) entry which is preliminary data.</text>
</comment>
<proteinExistence type="predicted"/>
<dbReference type="OrthoDB" id="8638523at2"/>